<evidence type="ECO:0000313" key="2">
    <source>
        <dbReference type="Proteomes" id="UP000198339"/>
    </source>
</evidence>
<dbReference type="EMBL" id="FZPA01000015">
    <property type="protein sequence ID" value="SNT19785.1"/>
    <property type="molecule type" value="Genomic_DNA"/>
</dbReference>
<protein>
    <recommendedName>
        <fullName evidence="3">MarR family transcriptional regulator</fullName>
    </recommendedName>
</protein>
<sequence>MKDLNRSQPPKADLGEGARDLARVWSEMAKVAADIAHSRRTLFLAYVAEGFSDAQAMELVKSI</sequence>
<dbReference type="AlphaFoldDB" id="A0A239KNZ0"/>
<name>A0A239KNZ0_9SPHN</name>
<evidence type="ECO:0008006" key="3">
    <source>
        <dbReference type="Google" id="ProtNLM"/>
    </source>
</evidence>
<reference evidence="1 2" key="1">
    <citation type="submission" date="2017-06" db="EMBL/GenBank/DDBJ databases">
        <authorList>
            <person name="Kim H.J."/>
            <person name="Triplett B.A."/>
        </authorList>
    </citation>
    <scope>NUCLEOTIDE SEQUENCE [LARGE SCALE GENOMIC DNA]</scope>
    <source>
        <strain evidence="1 2">DS15</strain>
    </source>
</reference>
<accession>A0A239KNZ0</accession>
<evidence type="ECO:0000313" key="1">
    <source>
        <dbReference type="EMBL" id="SNT19785.1"/>
    </source>
</evidence>
<proteinExistence type="predicted"/>
<gene>
    <name evidence="1" type="ORF">SAMN06295955_11575</name>
</gene>
<organism evidence="1 2">
    <name type="scientific">Sphingopyxis indica</name>
    <dbReference type="NCBI Taxonomy" id="436663"/>
    <lineage>
        <taxon>Bacteria</taxon>
        <taxon>Pseudomonadati</taxon>
        <taxon>Pseudomonadota</taxon>
        <taxon>Alphaproteobacteria</taxon>
        <taxon>Sphingomonadales</taxon>
        <taxon>Sphingomonadaceae</taxon>
        <taxon>Sphingopyxis</taxon>
    </lineage>
</organism>
<dbReference type="Proteomes" id="UP000198339">
    <property type="component" value="Unassembled WGS sequence"/>
</dbReference>
<dbReference type="RefSeq" id="WP_089217087.1">
    <property type="nucleotide sequence ID" value="NZ_FZPA01000015.1"/>
</dbReference>
<keyword evidence="2" id="KW-1185">Reference proteome</keyword>
<dbReference type="OrthoDB" id="7596148at2"/>